<dbReference type="InterPro" id="IPR029058">
    <property type="entry name" value="AB_hydrolase_fold"/>
</dbReference>
<evidence type="ECO:0000313" key="2">
    <source>
        <dbReference type="EMBL" id="ADI03189.1"/>
    </source>
</evidence>
<dbReference type="Gene3D" id="1.10.10.800">
    <property type="match status" value="1"/>
</dbReference>
<dbReference type="InterPro" id="IPR000383">
    <property type="entry name" value="Xaa-Pro-like_dom"/>
</dbReference>
<dbReference type="AlphaFoldDB" id="D7BUJ8"/>
<dbReference type="KEGG" id="sbh:SBI_00068"/>
<reference evidence="2 3" key="1">
    <citation type="journal article" date="2010" name="J. Bacteriol.">
        <title>Genome sequence of the milbemycin-producing bacterium Streptomyces bingchenggensis.</title>
        <authorList>
            <person name="Wang X.J."/>
            <person name="Yan Y.J."/>
            <person name="Zhang B."/>
            <person name="An J."/>
            <person name="Wang J.J."/>
            <person name="Tian J."/>
            <person name="Jiang L."/>
            <person name="Chen Y.H."/>
            <person name="Huang S.X."/>
            <person name="Yin M."/>
            <person name="Zhang J."/>
            <person name="Gao A.L."/>
            <person name="Liu C.X."/>
            <person name="Zhu Z.X."/>
            <person name="Xiang W.S."/>
        </authorList>
    </citation>
    <scope>NUCLEOTIDE SEQUENCE [LARGE SCALE GENOMIC DNA]</scope>
    <source>
        <strain evidence="2 3">BCW-1</strain>
    </source>
</reference>
<proteinExistence type="predicted"/>
<dbReference type="EMBL" id="CP002047">
    <property type="protein sequence ID" value="ADI03189.1"/>
    <property type="molecule type" value="Genomic_DNA"/>
</dbReference>
<dbReference type="PATRIC" id="fig|749414.3.peg.71"/>
<dbReference type="Gene3D" id="3.40.50.1820">
    <property type="entry name" value="alpha/beta hydrolase"/>
    <property type="match status" value="1"/>
</dbReference>
<dbReference type="HOGENOM" id="CLU_048587_0_0_11"/>
<dbReference type="GO" id="GO:0016787">
    <property type="term" value="F:hydrolase activity"/>
    <property type="evidence" value="ECO:0007669"/>
    <property type="project" value="InterPro"/>
</dbReference>
<evidence type="ECO:0000313" key="3">
    <source>
        <dbReference type="Proteomes" id="UP000000377"/>
    </source>
</evidence>
<dbReference type="eggNOG" id="COG1073">
    <property type="taxonomic scope" value="Bacteria"/>
</dbReference>
<dbReference type="PANTHER" id="PTHR47751:SF1">
    <property type="entry name" value="SUPERFAMILY HYDROLASE, PUTATIVE (AFU_ORTHOLOGUE AFUA_2G16580)-RELATED"/>
    <property type="match status" value="1"/>
</dbReference>
<protein>
    <recommendedName>
        <fullName evidence="1">Xaa-Pro dipeptidyl-peptidase-like domain-containing protein</fullName>
    </recommendedName>
</protein>
<sequence length="321" mass="35025">MSAVTALLICTQETQNVKTSVTFPSNNLAVAGILFTPDDHIDGRLPAIVISHPGGGVKEQSPSIYAERLAREGFAALVFDAAYQGESEGEPRGMENPFQRAEDIKSAVTYLTTRDDIAPDRIGALGICASGGYVPYAAQTDHRIKGIATVSAVDLGSVFREGLGRTQDLAVLKAMLDRSGALRTEEARGAAPQLEAWIPDNAEELLETATRQFRETFEYYRTPRGYHPRAVQGWVLRSIDLIAQYDSYAMIRLISPRPLLMIAGSEAESAYFSREAIEKAAEPKELVVIDGATHIDLYDKDEYVTPAVAKLTEFFGKHLAG</sequence>
<dbReference type="Proteomes" id="UP000000377">
    <property type="component" value="Chromosome"/>
</dbReference>
<dbReference type="InterPro" id="IPR051411">
    <property type="entry name" value="Polyketide_trans_af380"/>
</dbReference>
<dbReference type="STRING" id="749414.SBI_00068"/>
<organism evidence="2 3">
    <name type="scientific">Streptomyces bingchenggensis (strain BCW-1)</name>
    <dbReference type="NCBI Taxonomy" id="749414"/>
    <lineage>
        <taxon>Bacteria</taxon>
        <taxon>Bacillati</taxon>
        <taxon>Actinomycetota</taxon>
        <taxon>Actinomycetes</taxon>
        <taxon>Kitasatosporales</taxon>
        <taxon>Streptomycetaceae</taxon>
        <taxon>Streptomyces</taxon>
    </lineage>
</organism>
<dbReference type="PANTHER" id="PTHR47751">
    <property type="entry name" value="SUPERFAMILY HYDROLASE, PUTATIVE (AFU_ORTHOLOGUE AFUA_2G16580)-RELATED"/>
    <property type="match status" value="1"/>
</dbReference>
<evidence type="ECO:0000259" key="1">
    <source>
        <dbReference type="Pfam" id="PF02129"/>
    </source>
</evidence>
<feature type="domain" description="Xaa-Pro dipeptidyl-peptidase-like" evidence="1">
    <location>
        <begin position="35"/>
        <end position="211"/>
    </location>
</feature>
<keyword evidence="3" id="KW-1185">Reference proteome</keyword>
<dbReference type="SUPFAM" id="SSF53474">
    <property type="entry name" value="alpha/beta-Hydrolases"/>
    <property type="match status" value="1"/>
</dbReference>
<dbReference type="Pfam" id="PF02129">
    <property type="entry name" value="Peptidase_S15"/>
    <property type="match status" value="1"/>
</dbReference>
<name>D7BUJ8_STRBB</name>
<gene>
    <name evidence="2" type="ordered locus">SBI_00068</name>
</gene>
<accession>D7BUJ8</accession>